<dbReference type="AlphaFoldDB" id="A0AA39V7A2"/>
<evidence type="ECO:0000313" key="4">
    <source>
        <dbReference type="EMBL" id="KAK0509790.1"/>
    </source>
</evidence>
<evidence type="ECO:0008006" key="6">
    <source>
        <dbReference type="Google" id="ProtNLM"/>
    </source>
</evidence>
<comment type="caution">
    <text evidence="4">The sequence shown here is derived from an EMBL/GenBank/DDBJ whole genome shotgun (WGS) entry which is preliminary data.</text>
</comment>
<dbReference type="PANTHER" id="PTHR24320:SF152">
    <property type="entry name" value="SHORT-CHAIN DEHYDROGENASE_REDUCTASE FAMILY PROTEIN"/>
    <property type="match status" value="1"/>
</dbReference>
<feature type="chain" id="PRO_5041324456" description="NAD(P)-binding protein" evidence="3">
    <location>
        <begin position="30"/>
        <end position="357"/>
    </location>
</feature>
<evidence type="ECO:0000256" key="2">
    <source>
        <dbReference type="ARBA" id="ARBA00023002"/>
    </source>
</evidence>
<evidence type="ECO:0000313" key="5">
    <source>
        <dbReference type="Proteomes" id="UP001166286"/>
    </source>
</evidence>
<keyword evidence="2" id="KW-0560">Oxidoreductase</keyword>
<dbReference type="Pfam" id="PF00106">
    <property type="entry name" value="adh_short"/>
    <property type="match status" value="1"/>
</dbReference>
<keyword evidence="3" id="KW-0732">Signal</keyword>
<dbReference type="PANTHER" id="PTHR24320">
    <property type="entry name" value="RETINOL DEHYDROGENASE"/>
    <property type="match status" value="1"/>
</dbReference>
<sequence>MSYPTISRVKFYCDLVLSLLNLVFGRVYSKPIPPAADLTGKIAIVTGGNSGIGLNIALELVRQNATVYLACRNASKAREAVSYIISAVPNSADRVETLLLDTSSFSSVRECAERWKKSKSTIDILIHNAGSPSTPNGQPFTIDGFPMLYATNLLGSFLLTHLLEPCLSHRARIIFTSSTGQYAGKFKPTFSLGTVKNRLEPGFHAPIAAVKADGTAKDSVLYSNTKAMQVAFAKLLYNRWEGAAKANGTRNQRVAHAFTPGFTMTPIFGKAMTRTIWEDPALWILKATTILATDVSCGAATGVWLATTEDEAVMGEGMGGGYWERMTRRVAKVDLMSTEQLERFWIRWEADAGIVWK</sequence>
<dbReference type="SUPFAM" id="SSF51735">
    <property type="entry name" value="NAD(P)-binding Rossmann-fold domains"/>
    <property type="match status" value="1"/>
</dbReference>
<accession>A0AA39V7A2</accession>
<dbReference type="Gene3D" id="3.40.50.720">
    <property type="entry name" value="NAD(P)-binding Rossmann-like Domain"/>
    <property type="match status" value="1"/>
</dbReference>
<name>A0AA39V7A2_9LECA</name>
<comment type="similarity">
    <text evidence="1">Belongs to the short-chain dehydrogenases/reductases (SDR) family.</text>
</comment>
<dbReference type="PRINTS" id="PR00081">
    <property type="entry name" value="GDHRDH"/>
</dbReference>
<feature type="signal peptide" evidence="3">
    <location>
        <begin position="1"/>
        <end position="29"/>
    </location>
</feature>
<evidence type="ECO:0000256" key="1">
    <source>
        <dbReference type="ARBA" id="ARBA00006484"/>
    </source>
</evidence>
<dbReference type="EMBL" id="JAFEKC020000018">
    <property type="protein sequence ID" value="KAK0509790.1"/>
    <property type="molecule type" value="Genomic_DNA"/>
</dbReference>
<evidence type="ECO:0000256" key="3">
    <source>
        <dbReference type="SAM" id="SignalP"/>
    </source>
</evidence>
<reference evidence="4" key="1">
    <citation type="submission" date="2023-03" db="EMBL/GenBank/DDBJ databases">
        <title>Complete genome of Cladonia borealis.</title>
        <authorList>
            <person name="Park H."/>
        </authorList>
    </citation>
    <scope>NUCLEOTIDE SEQUENCE</scope>
    <source>
        <strain evidence="4">ANT050790</strain>
    </source>
</reference>
<protein>
    <recommendedName>
        <fullName evidence="6">NAD(P)-binding protein</fullName>
    </recommendedName>
</protein>
<organism evidence="4 5">
    <name type="scientific">Cladonia borealis</name>
    <dbReference type="NCBI Taxonomy" id="184061"/>
    <lineage>
        <taxon>Eukaryota</taxon>
        <taxon>Fungi</taxon>
        <taxon>Dikarya</taxon>
        <taxon>Ascomycota</taxon>
        <taxon>Pezizomycotina</taxon>
        <taxon>Lecanoromycetes</taxon>
        <taxon>OSLEUM clade</taxon>
        <taxon>Lecanoromycetidae</taxon>
        <taxon>Lecanorales</taxon>
        <taxon>Lecanorineae</taxon>
        <taxon>Cladoniaceae</taxon>
        <taxon>Cladonia</taxon>
    </lineage>
</organism>
<keyword evidence="5" id="KW-1185">Reference proteome</keyword>
<dbReference type="InterPro" id="IPR002347">
    <property type="entry name" value="SDR_fam"/>
</dbReference>
<dbReference type="GO" id="GO:0016491">
    <property type="term" value="F:oxidoreductase activity"/>
    <property type="evidence" value="ECO:0007669"/>
    <property type="project" value="UniProtKB-KW"/>
</dbReference>
<dbReference type="InterPro" id="IPR036291">
    <property type="entry name" value="NAD(P)-bd_dom_sf"/>
</dbReference>
<gene>
    <name evidence="4" type="ORF">JMJ35_008184</name>
</gene>
<dbReference type="Proteomes" id="UP001166286">
    <property type="component" value="Unassembled WGS sequence"/>
</dbReference>
<proteinExistence type="inferred from homology"/>